<dbReference type="SUPFAM" id="SSF52200">
    <property type="entry name" value="Toll/Interleukin receptor TIR domain"/>
    <property type="match status" value="1"/>
</dbReference>
<dbReference type="Gene3D" id="3.40.50.10140">
    <property type="entry name" value="Toll/interleukin-1 receptor homology (TIR) domain"/>
    <property type="match status" value="1"/>
</dbReference>
<evidence type="ECO:0000313" key="2">
    <source>
        <dbReference type="EMBL" id="ETX02500.1"/>
    </source>
</evidence>
<dbReference type="Pfam" id="PF13676">
    <property type="entry name" value="TIR_2"/>
    <property type="match status" value="1"/>
</dbReference>
<dbReference type="GO" id="GO:0007165">
    <property type="term" value="P:signal transduction"/>
    <property type="evidence" value="ECO:0007669"/>
    <property type="project" value="InterPro"/>
</dbReference>
<comment type="caution">
    <text evidence="2">The sequence shown here is derived from an EMBL/GenBank/DDBJ whole genome shotgun (WGS) entry which is preliminary data.</text>
</comment>
<dbReference type="InterPro" id="IPR000157">
    <property type="entry name" value="TIR_dom"/>
</dbReference>
<dbReference type="HOGENOM" id="CLU_120333_0_0_7"/>
<dbReference type="InterPro" id="IPR035897">
    <property type="entry name" value="Toll_tir_struct_dom_sf"/>
</dbReference>
<sequence length="206" mass="23852">MSYTYDIFISYKRHRLAKKWIEEQFKELLEFYVDHALGRTPAIFVDDQIDVGADWPSVLANNIQCSRVLVPLWSRNYFTSEWCCRELARMMARERGERVPGKDQRLVAPVIVNNYEQPAKELPEPVRAIQAEPIHDYFNPYMQKEGKLAEGLAQVIAQRLAPGVTKSIEAAPDWKETWELRDEEVLFKALYNGDAPVQVHVPGWSS</sequence>
<dbReference type="SMART" id="SM00255">
    <property type="entry name" value="TIR"/>
    <property type="match status" value="1"/>
</dbReference>
<name>W4LX51_9BACT</name>
<dbReference type="Proteomes" id="UP000019140">
    <property type="component" value="Unassembled WGS sequence"/>
</dbReference>
<evidence type="ECO:0000259" key="1">
    <source>
        <dbReference type="PROSITE" id="PS50104"/>
    </source>
</evidence>
<accession>W4LX51</accession>
<protein>
    <recommendedName>
        <fullName evidence="1">TIR domain-containing protein</fullName>
    </recommendedName>
</protein>
<dbReference type="PROSITE" id="PS50104">
    <property type="entry name" value="TIR"/>
    <property type="match status" value="1"/>
</dbReference>
<keyword evidence="3" id="KW-1185">Reference proteome</keyword>
<evidence type="ECO:0000313" key="3">
    <source>
        <dbReference type="Proteomes" id="UP000019140"/>
    </source>
</evidence>
<feature type="domain" description="TIR" evidence="1">
    <location>
        <begin position="3"/>
        <end position="160"/>
    </location>
</feature>
<proteinExistence type="predicted"/>
<gene>
    <name evidence="2" type="ORF">ETSY2_35460</name>
</gene>
<organism evidence="2 3">
    <name type="scientific">Candidatus Entotheonella gemina</name>
    <dbReference type="NCBI Taxonomy" id="1429439"/>
    <lineage>
        <taxon>Bacteria</taxon>
        <taxon>Pseudomonadati</taxon>
        <taxon>Nitrospinota/Tectimicrobiota group</taxon>
        <taxon>Candidatus Tectimicrobiota</taxon>
        <taxon>Candidatus Entotheonellia</taxon>
        <taxon>Candidatus Entotheonellales</taxon>
        <taxon>Candidatus Entotheonellaceae</taxon>
        <taxon>Candidatus Entotheonella</taxon>
    </lineage>
</organism>
<reference evidence="2 3" key="1">
    <citation type="journal article" date="2014" name="Nature">
        <title>An environmental bacterial taxon with a large and distinct metabolic repertoire.</title>
        <authorList>
            <person name="Wilson M.C."/>
            <person name="Mori T."/>
            <person name="Ruckert C."/>
            <person name="Uria A.R."/>
            <person name="Helf M.J."/>
            <person name="Takada K."/>
            <person name="Gernert C."/>
            <person name="Steffens U.A."/>
            <person name="Heycke N."/>
            <person name="Schmitt S."/>
            <person name="Rinke C."/>
            <person name="Helfrich E.J."/>
            <person name="Brachmann A.O."/>
            <person name="Gurgui C."/>
            <person name="Wakimoto T."/>
            <person name="Kracht M."/>
            <person name="Crusemann M."/>
            <person name="Hentschel U."/>
            <person name="Abe I."/>
            <person name="Matsunaga S."/>
            <person name="Kalinowski J."/>
            <person name="Takeyama H."/>
            <person name="Piel J."/>
        </authorList>
    </citation>
    <scope>NUCLEOTIDE SEQUENCE [LARGE SCALE GENOMIC DNA]</scope>
    <source>
        <strain evidence="3">TSY2</strain>
    </source>
</reference>
<dbReference type="AlphaFoldDB" id="W4LX51"/>
<dbReference type="EMBL" id="AZHX01001523">
    <property type="protein sequence ID" value="ETX02500.1"/>
    <property type="molecule type" value="Genomic_DNA"/>
</dbReference>